<keyword evidence="3" id="KW-1185">Reference proteome</keyword>
<name>A0A1H6IN76_9FLAO</name>
<accession>A0A1H6IN76</accession>
<keyword evidence="2" id="KW-0808">Transferase</keyword>
<protein>
    <submittedName>
        <fullName evidence="2">Glycosyl transferase family 2</fullName>
    </submittedName>
</protein>
<dbReference type="STRING" id="420404.SAMN05421793_10654"/>
<sequence>MPTVSVIIPNYNHAAYLKQRIDSVIDQTFQDFEVIILDDCSKDDSKNIIEQYRNHPKVSHIVYNEENSGSTFKQWKKGVELAKGEWIWIAESDDWAELTFLDYLTKPFLQSKIKDVCLIYGQSYIYYNETSEIFTEEFRRKFEIIDKNSFIEQKLIPRNYLYNASMAIFRKEAFLKISDYYTKFSYCGDWIFWAEISRIGKSIQIPQYINYFRKHPKSVSLNAMKNYKGIMQDLDAILYFRDFLKVDNKQITLGAYKFLKRYVEISTSNFKAENIKEIEDKFINILGKESFYRKKRQLFKTINYPKSLEYRIKLKIRKILKKIN</sequence>
<dbReference type="InterPro" id="IPR050834">
    <property type="entry name" value="Glycosyltransf_2"/>
</dbReference>
<proteinExistence type="predicted"/>
<evidence type="ECO:0000259" key="1">
    <source>
        <dbReference type="Pfam" id="PF00535"/>
    </source>
</evidence>
<gene>
    <name evidence="2" type="ORF">SAMN05421793_10654</name>
</gene>
<dbReference type="PANTHER" id="PTHR43685">
    <property type="entry name" value="GLYCOSYLTRANSFERASE"/>
    <property type="match status" value="1"/>
</dbReference>
<dbReference type="GO" id="GO:0016740">
    <property type="term" value="F:transferase activity"/>
    <property type="evidence" value="ECO:0007669"/>
    <property type="project" value="UniProtKB-KW"/>
</dbReference>
<dbReference type="SUPFAM" id="SSF53448">
    <property type="entry name" value="Nucleotide-diphospho-sugar transferases"/>
    <property type="match status" value="1"/>
</dbReference>
<dbReference type="PANTHER" id="PTHR43685:SF2">
    <property type="entry name" value="GLYCOSYLTRANSFERASE 2-LIKE DOMAIN-CONTAINING PROTEIN"/>
    <property type="match status" value="1"/>
</dbReference>
<reference evidence="3" key="1">
    <citation type="submission" date="2016-10" db="EMBL/GenBank/DDBJ databases">
        <authorList>
            <person name="Varghese N."/>
            <person name="Submissions S."/>
        </authorList>
    </citation>
    <scope>NUCLEOTIDE SEQUENCE [LARGE SCALE GENOMIC DNA]</scope>
    <source>
        <strain evidence="3">DSM 19326</strain>
    </source>
</reference>
<dbReference type="RefSeq" id="WP_089768582.1">
    <property type="nucleotide sequence ID" value="NZ_FNWX01000006.1"/>
</dbReference>
<dbReference type="AlphaFoldDB" id="A0A1H6IN76"/>
<dbReference type="Pfam" id="PF00535">
    <property type="entry name" value="Glycos_transf_2"/>
    <property type="match status" value="1"/>
</dbReference>
<evidence type="ECO:0000313" key="3">
    <source>
        <dbReference type="Proteomes" id="UP000198555"/>
    </source>
</evidence>
<dbReference type="InterPro" id="IPR001173">
    <property type="entry name" value="Glyco_trans_2-like"/>
</dbReference>
<evidence type="ECO:0000313" key="2">
    <source>
        <dbReference type="EMBL" id="SEH47736.1"/>
    </source>
</evidence>
<dbReference type="InterPro" id="IPR029044">
    <property type="entry name" value="Nucleotide-diphossugar_trans"/>
</dbReference>
<dbReference type="Gene3D" id="3.90.550.10">
    <property type="entry name" value="Spore Coat Polysaccharide Biosynthesis Protein SpsA, Chain A"/>
    <property type="match status" value="1"/>
</dbReference>
<feature type="domain" description="Glycosyltransferase 2-like" evidence="1">
    <location>
        <begin position="5"/>
        <end position="175"/>
    </location>
</feature>
<organism evidence="2 3">
    <name type="scientific">Epilithonimonas hominis</name>
    <dbReference type="NCBI Taxonomy" id="420404"/>
    <lineage>
        <taxon>Bacteria</taxon>
        <taxon>Pseudomonadati</taxon>
        <taxon>Bacteroidota</taxon>
        <taxon>Flavobacteriia</taxon>
        <taxon>Flavobacteriales</taxon>
        <taxon>Weeksellaceae</taxon>
        <taxon>Chryseobacterium group</taxon>
        <taxon>Epilithonimonas</taxon>
    </lineage>
</organism>
<dbReference type="Proteomes" id="UP000198555">
    <property type="component" value="Unassembled WGS sequence"/>
</dbReference>
<dbReference type="EMBL" id="FNWX01000006">
    <property type="protein sequence ID" value="SEH47736.1"/>
    <property type="molecule type" value="Genomic_DNA"/>
</dbReference>